<dbReference type="Pfam" id="PF12697">
    <property type="entry name" value="Abhydrolase_6"/>
    <property type="match status" value="1"/>
</dbReference>
<keyword evidence="3" id="KW-1185">Reference proteome</keyword>
<dbReference type="OMA" id="ATHKETW"/>
<dbReference type="Gene3D" id="3.40.50.1820">
    <property type="entry name" value="alpha/beta hydrolase"/>
    <property type="match status" value="1"/>
</dbReference>
<dbReference type="InterPro" id="IPR029058">
    <property type="entry name" value="AB_hydrolase_fold"/>
</dbReference>
<dbReference type="STRING" id="945553.A0A0D2NRJ7"/>
<name>A0A0D2NRJ7_HYPSF</name>
<gene>
    <name evidence="2" type="ORF">HYPSUDRAFT_42050</name>
</gene>
<dbReference type="OrthoDB" id="94039at2759"/>
<protein>
    <recommendedName>
        <fullName evidence="1">AB hydrolase-1 domain-containing protein</fullName>
    </recommendedName>
</protein>
<evidence type="ECO:0000313" key="2">
    <source>
        <dbReference type="EMBL" id="KJA21404.1"/>
    </source>
</evidence>
<feature type="domain" description="AB hydrolase-1" evidence="1">
    <location>
        <begin position="35"/>
        <end position="324"/>
    </location>
</feature>
<dbReference type="InterPro" id="IPR000073">
    <property type="entry name" value="AB_hydrolase_1"/>
</dbReference>
<sequence>MKTTTYTYDPRPAYKFQVTAAKYMPDRPAADGVTLILAHGNATHKETWSAMLSFLFELTDTGRHAPPVIKDAWCIECPNHGESAVLNEDDISLHYPGGGWNGWEYPRAIQAFINSRPDGINFHERKLVAVGHSAGGTAIVLLNDLMPNLFSSYILMDPAITRAQDAHTRVTMERIITQYTWTRQDTWRDRKSARKAIDSQAGSRYWHPKVKDAYIEKGLRVHPASKLPDPFNFDGVTLACCKAYEAAMTRTVDLYPHAFDILRTLYAGDAQVHLIFATIEKLGNVKVLDDALVSAEPTSGKGANSIQRLPRGGHMFVQTEPELAAHATHNAVRSILGIKQRPQSFRNVDLSESQDYDRTPAQLAPLRAHL</sequence>
<evidence type="ECO:0000313" key="3">
    <source>
        <dbReference type="Proteomes" id="UP000054270"/>
    </source>
</evidence>
<dbReference type="SUPFAM" id="SSF53474">
    <property type="entry name" value="alpha/beta-Hydrolases"/>
    <property type="match status" value="1"/>
</dbReference>
<evidence type="ECO:0000259" key="1">
    <source>
        <dbReference type="Pfam" id="PF12697"/>
    </source>
</evidence>
<dbReference type="AlphaFoldDB" id="A0A0D2NRJ7"/>
<reference evidence="3" key="1">
    <citation type="submission" date="2014-04" db="EMBL/GenBank/DDBJ databases">
        <title>Evolutionary Origins and Diversification of the Mycorrhizal Mutualists.</title>
        <authorList>
            <consortium name="DOE Joint Genome Institute"/>
            <consortium name="Mycorrhizal Genomics Consortium"/>
            <person name="Kohler A."/>
            <person name="Kuo A."/>
            <person name="Nagy L.G."/>
            <person name="Floudas D."/>
            <person name="Copeland A."/>
            <person name="Barry K.W."/>
            <person name="Cichocki N."/>
            <person name="Veneault-Fourrey C."/>
            <person name="LaButti K."/>
            <person name="Lindquist E.A."/>
            <person name="Lipzen A."/>
            <person name="Lundell T."/>
            <person name="Morin E."/>
            <person name="Murat C."/>
            <person name="Riley R."/>
            <person name="Ohm R."/>
            <person name="Sun H."/>
            <person name="Tunlid A."/>
            <person name="Henrissat B."/>
            <person name="Grigoriev I.V."/>
            <person name="Hibbett D.S."/>
            <person name="Martin F."/>
        </authorList>
    </citation>
    <scope>NUCLEOTIDE SEQUENCE [LARGE SCALE GENOMIC DNA]</scope>
    <source>
        <strain evidence="3">FD-334 SS-4</strain>
    </source>
</reference>
<organism evidence="2 3">
    <name type="scientific">Hypholoma sublateritium (strain FD-334 SS-4)</name>
    <dbReference type="NCBI Taxonomy" id="945553"/>
    <lineage>
        <taxon>Eukaryota</taxon>
        <taxon>Fungi</taxon>
        <taxon>Dikarya</taxon>
        <taxon>Basidiomycota</taxon>
        <taxon>Agaricomycotina</taxon>
        <taxon>Agaricomycetes</taxon>
        <taxon>Agaricomycetidae</taxon>
        <taxon>Agaricales</taxon>
        <taxon>Agaricineae</taxon>
        <taxon>Strophariaceae</taxon>
        <taxon>Hypholoma</taxon>
    </lineage>
</organism>
<dbReference type="Proteomes" id="UP000054270">
    <property type="component" value="Unassembled WGS sequence"/>
</dbReference>
<dbReference type="EMBL" id="KN817558">
    <property type="protein sequence ID" value="KJA21404.1"/>
    <property type="molecule type" value="Genomic_DNA"/>
</dbReference>
<proteinExistence type="predicted"/>
<accession>A0A0D2NRJ7</accession>